<keyword evidence="2" id="KW-1185">Reference proteome</keyword>
<evidence type="ECO:0000313" key="2">
    <source>
        <dbReference type="Proteomes" id="UP000199629"/>
    </source>
</evidence>
<name>A0A1C4W725_9ACTN</name>
<gene>
    <name evidence="1" type="ORF">GA0070214_103285</name>
</gene>
<reference evidence="2" key="1">
    <citation type="submission" date="2016-06" db="EMBL/GenBank/DDBJ databases">
        <authorList>
            <person name="Varghese N."/>
            <person name="Submissions Spin"/>
        </authorList>
    </citation>
    <scope>NUCLEOTIDE SEQUENCE [LARGE SCALE GENOMIC DNA]</scope>
    <source>
        <strain evidence="2">DSM 45246</strain>
    </source>
</reference>
<dbReference type="AlphaFoldDB" id="A0A1C4W725"/>
<evidence type="ECO:0000313" key="1">
    <source>
        <dbReference type="EMBL" id="SCE92012.1"/>
    </source>
</evidence>
<sequence length="612" mass="66870">MAIETLNRTSIQALWRYMPGQPYNFGTKAAVVGEPPRQTSPLGIPEAWVEAQLRRLIRPFAEAASNIPNSGPELDIIDRRQYELVRADDLRAARFPNTYLCSDCGVFRTIRAGERVPDCATHGPMEQFTFVEIHECGHLGELRPPHCANNCRAAMRLFNTKSFNIGRWYWSCSRCGTRSDRPVARWCECRRGKVTVTRVPQTSAYYPQQITVINPPTRETYAALAHEHTHAAALAQALGILPPGPDGLRTAASGGSDDAVAQFEALAATLGWKPGNPLYDAGLADAQAKAGSGPAWRDDVDALGLKPERLDLLGEECLQLSLAQSANAMSVGDLLGDAAGGPLAAAYRTYRPLFDRYGLADVTLLRQLPVAYLVAGYTRVSPRASTVNRRGDTVITRFRFFPGTRNGKFPMYGVRTETEGLLFRIDPLRIVTWLVDSGVVDDPGITDAAAAQRWLFTVCDPVVDLFAAPENRITRAVLGLTHSFAHRAMKALAARCGLNVDSLAEFLFPSSGAFLIYANTRSEFILGGLEHVFRFDLPDALTELAAESRCMFDPPCRGAFGGACAACLYVSEVACARFNTVLDRNLLFGSLPPAGGAAPNPEEITWRAFWTP</sequence>
<proteinExistence type="predicted"/>
<organism evidence="1 2">
    <name type="scientific">Micromonospora chaiyaphumensis</name>
    <dbReference type="NCBI Taxonomy" id="307119"/>
    <lineage>
        <taxon>Bacteria</taxon>
        <taxon>Bacillati</taxon>
        <taxon>Actinomycetota</taxon>
        <taxon>Actinomycetes</taxon>
        <taxon>Micromonosporales</taxon>
        <taxon>Micromonosporaceae</taxon>
        <taxon>Micromonospora</taxon>
    </lineage>
</organism>
<protein>
    <submittedName>
        <fullName evidence="1">Uncharacterized protein</fullName>
    </submittedName>
</protein>
<dbReference type="EMBL" id="FMCS01000003">
    <property type="protein sequence ID" value="SCE92012.1"/>
    <property type="molecule type" value="Genomic_DNA"/>
</dbReference>
<accession>A0A1C4W725</accession>
<dbReference type="Proteomes" id="UP000199629">
    <property type="component" value="Unassembled WGS sequence"/>
</dbReference>
<dbReference type="RefSeq" id="WP_091261837.1">
    <property type="nucleotide sequence ID" value="NZ_FMCS01000003.1"/>
</dbReference>